<dbReference type="Proteomes" id="UP000070433">
    <property type="component" value="Chromosome"/>
</dbReference>
<organism evidence="2 3">
    <name type="scientific">Ramlibacter tataouinensis</name>
    <dbReference type="NCBI Taxonomy" id="94132"/>
    <lineage>
        <taxon>Bacteria</taxon>
        <taxon>Pseudomonadati</taxon>
        <taxon>Pseudomonadota</taxon>
        <taxon>Betaproteobacteria</taxon>
        <taxon>Burkholderiales</taxon>
        <taxon>Comamonadaceae</taxon>
        <taxon>Ramlibacter</taxon>
    </lineage>
</organism>
<dbReference type="EMBL" id="CP010951">
    <property type="protein sequence ID" value="AMO22891.1"/>
    <property type="molecule type" value="Genomic_DNA"/>
</dbReference>
<dbReference type="AlphaFoldDB" id="A0A127JSD5"/>
<dbReference type="PATRIC" id="fig|94132.3.peg.1691"/>
<feature type="transmembrane region" description="Helical" evidence="1">
    <location>
        <begin position="47"/>
        <end position="67"/>
    </location>
</feature>
<dbReference type="OrthoDB" id="7356072at2"/>
<keyword evidence="1" id="KW-1133">Transmembrane helix</keyword>
<evidence type="ECO:0000313" key="2">
    <source>
        <dbReference type="EMBL" id="AMO22891.1"/>
    </source>
</evidence>
<keyword evidence="3" id="KW-1185">Reference proteome</keyword>
<reference evidence="2 3" key="1">
    <citation type="journal article" date="2014" name="Int. J. Syst. Evol. Microbiol.">
        <title>Ramlibacter solisilvae sp. nov., isolated from forest soil, and emended description of the genus Ramlibacter.</title>
        <authorList>
            <person name="Lee H.J."/>
            <person name="Lee S.H."/>
            <person name="Lee S.S."/>
            <person name="Lee J.S."/>
            <person name="Kim Y."/>
            <person name="Kim S.C."/>
            <person name="Jeon C.O."/>
        </authorList>
    </citation>
    <scope>NUCLEOTIDE SEQUENCE [LARGE SCALE GENOMIC DNA]</scope>
    <source>
        <strain evidence="2 3">5-10</strain>
    </source>
</reference>
<dbReference type="PANTHER" id="PTHR34205:SF2">
    <property type="entry name" value="DUF962 DOMAIN-CONTAINING PROTEIN"/>
    <property type="match status" value="1"/>
</dbReference>
<accession>A0A127JSD5</accession>
<name>A0A127JSD5_9BURK</name>
<keyword evidence="1" id="KW-0812">Transmembrane</keyword>
<dbReference type="Pfam" id="PF06127">
    <property type="entry name" value="Mpo1-like"/>
    <property type="match status" value="1"/>
</dbReference>
<feature type="transmembrane region" description="Helical" evidence="1">
    <location>
        <begin position="21"/>
        <end position="41"/>
    </location>
</feature>
<protein>
    <submittedName>
        <fullName evidence="2">Membrane protein</fullName>
    </submittedName>
</protein>
<evidence type="ECO:0000256" key="1">
    <source>
        <dbReference type="SAM" id="Phobius"/>
    </source>
</evidence>
<dbReference type="PANTHER" id="PTHR34205">
    <property type="entry name" value="TRANSMEMBRANE PROTEIN"/>
    <property type="match status" value="1"/>
</dbReference>
<proteinExistence type="predicted"/>
<sequence>MQFDSFSQFYRYYLTQHSNSVCRTLHFIGLTLVLAVLAWTIATGNWWALLAVPVIGYGFAWVGHFGFEKNKPASFGHPFYSLASDWVMWWHMLTGKVPFSGSIAGPKSA</sequence>
<gene>
    <name evidence="2" type="ORF">UC35_08295</name>
</gene>
<dbReference type="InterPro" id="IPR009305">
    <property type="entry name" value="Mpo1-like"/>
</dbReference>
<dbReference type="RefSeq" id="WP_061497945.1">
    <property type="nucleotide sequence ID" value="NZ_CP010951.1"/>
</dbReference>
<keyword evidence="1" id="KW-0472">Membrane</keyword>
<evidence type="ECO:0000313" key="3">
    <source>
        <dbReference type="Proteomes" id="UP000070433"/>
    </source>
</evidence>